<dbReference type="InterPro" id="IPR001736">
    <property type="entry name" value="PLipase_D/transphosphatidylase"/>
</dbReference>
<dbReference type="PROSITE" id="PS50035">
    <property type="entry name" value="PLD"/>
    <property type="match status" value="2"/>
</dbReference>
<dbReference type="HOGENOM" id="CLU_008053_1_0_1"/>
<dbReference type="InterPro" id="IPR025202">
    <property type="entry name" value="PLD-like_dom"/>
</dbReference>
<dbReference type="SUPFAM" id="SSF56024">
    <property type="entry name" value="Phospholipase D/nuclease"/>
    <property type="match status" value="2"/>
</dbReference>
<feature type="domain" description="PLD phosphodiesterase" evidence="1">
    <location>
        <begin position="50"/>
        <end position="77"/>
    </location>
</feature>
<organism>
    <name type="scientific">Serpula lacrymans var. lacrymans (strain S7.9)</name>
    <name type="common">Dry rot fungus</name>
    <dbReference type="NCBI Taxonomy" id="578457"/>
    <lineage>
        <taxon>Eukaryota</taxon>
        <taxon>Fungi</taxon>
        <taxon>Dikarya</taxon>
        <taxon>Basidiomycota</taxon>
        <taxon>Agaricomycotina</taxon>
        <taxon>Agaricomycetes</taxon>
        <taxon>Agaricomycetidae</taxon>
        <taxon>Boletales</taxon>
        <taxon>Coniophorineae</taxon>
        <taxon>Serpulaceae</taxon>
        <taxon>Serpula</taxon>
    </lineage>
</organism>
<sequence length="446" mass="49871">MMYDRANLKMITESHVYVPEKEWLSEEVQLPKQSDMPWVDFQLVNFHQPVFGTFHSKFMVVDRKVGLLCSNNIQDRPNYEMMVHLEGPIVDSMYDVALLSWFKAMTPPLPLLPTPNWKPEEGYKFGIDNPYSTTHNLDGSKGAELFAQLEREAGREFSLSADDNKPFISGTYQSITEHLNAGDQPDTTATIDYVAPASPDDEYTPHIFHAPHGECPMALVNRAPNGKPGNPASGLHNGQDTAWLAALKYAQHRVFIQTPTFNAVPVVEGVLEAVRRGIECVLYVDVGFNDGGEALPGQGGINEEVVKRMYAELKDEEKKFLKFYWYTGKDQVKPLNAHVQKRNCHVKVMVVDDSVGIAGNGNQDTQSWYHSQEVNVMIDNPEICKDWLNAIRRNENTHLHQLDTDGIYRDKDGNELTDSTGVGSGFKGVIKGIQGSIARARGTGGF</sequence>
<gene>
    <name evidence="2" type="ORF">SERLADRAFT_470888</name>
</gene>
<dbReference type="AlphaFoldDB" id="F8P054"/>
<dbReference type="PANTHER" id="PTHR21248:SF22">
    <property type="entry name" value="PHOSPHOLIPASE D"/>
    <property type="match status" value="1"/>
</dbReference>
<dbReference type="RefSeq" id="XP_007319883.1">
    <property type="nucleotide sequence ID" value="XM_007319821.1"/>
</dbReference>
<feature type="domain" description="PLD phosphodiesterase" evidence="1">
    <location>
        <begin position="345"/>
        <end position="367"/>
    </location>
</feature>
<dbReference type="CDD" id="cd00138">
    <property type="entry name" value="PLDc_SF"/>
    <property type="match status" value="1"/>
</dbReference>
<dbReference type="Proteomes" id="UP000008064">
    <property type="component" value="Unassembled WGS sequence"/>
</dbReference>
<proteinExistence type="predicted"/>
<dbReference type="GO" id="GO:0030572">
    <property type="term" value="F:phosphatidyltransferase activity"/>
    <property type="evidence" value="ECO:0007669"/>
    <property type="project" value="UniProtKB-ARBA"/>
</dbReference>
<dbReference type="PANTHER" id="PTHR21248">
    <property type="entry name" value="CARDIOLIPIN SYNTHASE"/>
    <property type="match status" value="1"/>
</dbReference>
<name>F8P054_SERL9</name>
<dbReference type="GO" id="GO:0032049">
    <property type="term" value="P:cardiolipin biosynthetic process"/>
    <property type="evidence" value="ECO:0007669"/>
    <property type="project" value="UniProtKB-ARBA"/>
</dbReference>
<evidence type="ECO:0000313" key="2">
    <source>
        <dbReference type="EMBL" id="EGO24121.1"/>
    </source>
</evidence>
<dbReference type="Pfam" id="PF13091">
    <property type="entry name" value="PLDc_2"/>
    <property type="match status" value="1"/>
</dbReference>
<dbReference type="EMBL" id="GL945435">
    <property type="protein sequence ID" value="EGO24121.1"/>
    <property type="molecule type" value="Genomic_DNA"/>
</dbReference>
<protein>
    <recommendedName>
        <fullName evidence="1">PLD phosphodiesterase domain-containing protein</fullName>
    </recommendedName>
</protein>
<reference evidence="2" key="1">
    <citation type="submission" date="2011-04" db="EMBL/GenBank/DDBJ databases">
        <title>Evolution of plant cell wall degrading machinery underlies the functional diversity of forest fungi.</title>
        <authorList>
            <consortium name="US DOE Joint Genome Institute (JGI-PGF)"/>
            <person name="Eastwood D.C."/>
            <person name="Floudas D."/>
            <person name="Binder M."/>
            <person name="Majcherczyk A."/>
            <person name="Schneider P."/>
            <person name="Aerts A."/>
            <person name="Asiegbu F.O."/>
            <person name="Baker S.E."/>
            <person name="Barry K."/>
            <person name="Bendiksby M."/>
            <person name="Blumentritt M."/>
            <person name="Coutinho P.M."/>
            <person name="Cullen D."/>
            <person name="Cullen D."/>
            <person name="Gathman A."/>
            <person name="Goodell B."/>
            <person name="Henrissat B."/>
            <person name="Ihrmark K."/>
            <person name="Kauserud H."/>
            <person name="Kohler A."/>
            <person name="LaButti K."/>
            <person name="Lapidus A."/>
            <person name="Lavin J.L."/>
            <person name="Lee Y.-H."/>
            <person name="Lindquist E."/>
            <person name="Lilly W."/>
            <person name="Lucas S."/>
            <person name="Morin E."/>
            <person name="Murat C."/>
            <person name="Oguiza J.A."/>
            <person name="Park J."/>
            <person name="Pisabarro A.G."/>
            <person name="Riley R."/>
            <person name="Rosling A."/>
            <person name="Salamov A."/>
            <person name="Schmidt O."/>
            <person name="Schmutz J."/>
            <person name="Skrede I."/>
            <person name="Stenlid J."/>
            <person name="Wiebenga A."/>
            <person name="Xie X."/>
            <person name="Kues U."/>
            <person name="Hibbett D.S."/>
            <person name="Hoffmeister D."/>
            <person name="Hogberg N."/>
            <person name="Martin F."/>
            <person name="Grigoriev I.V."/>
            <person name="Watkinson S.C."/>
        </authorList>
    </citation>
    <scope>NUCLEOTIDE SEQUENCE</scope>
    <source>
        <strain evidence="2">S7.9</strain>
    </source>
</reference>
<evidence type="ECO:0000259" key="1">
    <source>
        <dbReference type="PROSITE" id="PS50035"/>
    </source>
</evidence>
<dbReference type="GeneID" id="18819839"/>
<accession>F8P054</accession>
<dbReference type="KEGG" id="sla:SERLADRAFT_470888"/>
<dbReference type="OrthoDB" id="9997422at2759"/>
<dbReference type="Gene3D" id="3.30.870.10">
    <property type="entry name" value="Endonuclease Chain A"/>
    <property type="match status" value="2"/>
</dbReference>